<dbReference type="PIRSF" id="PIRSF038984">
    <property type="entry name" value="FAD_binding_protein"/>
    <property type="match status" value="1"/>
</dbReference>
<evidence type="ECO:0000313" key="4">
    <source>
        <dbReference type="Proteomes" id="UP000218113"/>
    </source>
</evidence>
<protein>
    <submittedName>
        <fullName evidence="3">Uncharacterized protein</fullName>
    </submittedName>
</protein>
<accession>A0A2A4TA92</accession>
<comment type="caution">
    <text evidence="3">The sequence shown here is derived from an EMBL/GenBank/DDBJ whole genome shotgun (WGS) entry which is preliminary data.</text>
</comment>
<proteinExistence type="predicted"/>
<evidence type="ECO:0000259" key="2">
    <source>
        <dbReference type="Pfam" id="PF21688"/>
    </source>
</evidence>
<dbReference type="Pfam" id="PF21688">
    <property type="entry name" value="FAD-depend_C"/>
    <property type="match status" value="1"/>
</dbReference>
<dbReference type="Pfam" id="PF07992">
    <property type="entry name" value="Pyr_redox_2"/>
    <property type="match status" value="1"/>
</dbReference>
<reference evidence="4" key="1">
    <citation type="submission" date="2017-08" db="EMBL/GenBank/DDBJ databases">
        <title>A dynamic microbial community with high functional redundancy inhabits the cold, oxic subseafloor aquifer.</title>
        <authorList>
            <person name="Tully B.J."/>
            <person name="Wheat C.G."/>
            <person name="Glazer B.T."/>
            <person name="Huber J.A."/>
        </authorList>
    </citation>
    <scope>NUCLEOTIDE SEQUENCE [LARGE SCALE GENOMIC DNA]</scope>
</reference>
<dbReference type="Proteomes" id="UP000218113">
    <property type="component" value="Unassembled WGS sequence"/>
</dbReference>
<evidence type="ECO:0000259" key="1">
    <source>
        <dbReference type="Pfam" id="PF07992"/>
    </source>
</evidence>
<evidence type="ECO:0000313" key="3">
    <source>
        <dbReference type="EMBL" id="PCI30453.1"/>
    </source>
</evidence>
<feature type="domain" description="FAD/NAD(P)-binding" evidence="1">
    <location>
        <begin position="120"/>
        <end position="287"/>
    </location>
</feature>
<dbReference type="PANTHER" id="PTHR42842:SF3">
    <property type="entry name" value="FAD_NAD(P)-BINDING OXIDOREDUCTASE FAMILY PROTEIN"/>
    <property type="match status" value="1"/>
</dbReference>
<dbReference type="InterPro" id="IPR023753">
    <property type="entry name" value="FAD/NAD-binding_dom"/>
</dbReference>
<dbReference type="Gene3D" id="3.30.70.2700">
    <property type="match status" value="1"/>
</dbReference>
<sequence length="555" mass="60694">MPQPLKIFSHPGPVDQNLMKIRLHQVKLSLGYQEQDIPKIVAQELRCELSLIKELKVIRRSVDARSRRSAPHFIVSVELDFPAHLLTKNLQKITEIVEEPKIVIQPRLASHLVAKRPRPVVVGAGPAGLMAALALAEAGLRPLLIERGAAAPERTEQVARFWKGDAFNEESNTLYGEGGAGLFSDGKLTSRSKDRPRVKRFLEALVRCGASPSILIDAEPHVGSDVLAEIVPRMRQLIIDYGGEVRFNCRLNQVFIEEGRLQAVQVNDERIETDACVLATGHSARDVFRMLAFAGVPLEAKSFAIGVRVELPQARVDQAQWHEWAGHPRLGAASFRLTRKEEQDSRSCYSFCMCPGGMVIACASSAGQITTNGMSLSKRDESYANAAFLVPIRPTDIPVTGSADPAILDNYKFQEAIEEKAFRLGGGNYAVPASRLQDFLEGRISKDLPPGRSNQRSVPVDLREILPDFVCATLTSAIPKMLQKMRGVVLNEVILYGAETRSSSPIRVVRGKDGHSTGVRGLFPTGEGAGYAGGIVSSSIDGLRASEAIIRTYLP</sequence>
<dbReference type="PRINTS" id="PR00420">
    <property type="entry name" value="RNGMNOXGNASE"/>
</dbReference>
<feature type="domain" description="FAD-dependent protein C-terminal" evidence="2">
    <location>
        <begin position="302"/>
        <end position="502"/>
    </location>
</feature>
<gene>
    <name evidence="3" type="ORF">COB67_02045</name>
</gene>
<dbReference type="SUPFAM" id="SSF51905">
    <property type="entry name" value="FAD/NAD(P)-binding domain"/>
    <property type="match status" value="1"/>
</dbReference>
<dbReference type="InterPro" id="IPR028348">
    <property type="entry name" value="FAD-binding_protein"/>
</dbReference>
<organism evidence="3 4">
    <name type="scientific">SAR324 cluster bacterium</name>
    <dbReference type="NCBI Taxonomy" id="2024889"/>
    <lineage>
        <taxon>Bacteria</taxon>
        <taxon>Deltaproteobacteria</taxon>
        <taxon>SAR324 cluster</taxon>
    </lineage>
</organism>
<dbReference type="EMBL" id="NVSR01000005">
    <property type="protein sequence ID" value="PCI30453.1"/>
    <property type="molecule type" value="Genomic_DNA"/>
</dbReference>
<dbReference type="AlphaFoldDB" id="A0A2A4TA92"/>
<dbReference type="PANTHER" id="PTHR42842">
    <property type="entry name" value="FAD/NAD(P)-BINDING OXIDOREDUCTASE"/>
    <property type="match status" value="1"/>
</dbReference>
<dbReference type="InterPro" id="IPR036188">
    <property type="entry name" value="FAD/NAD-bd_sf"/>
</dbReference>
<name>A0A2A4TA92_9DELT</name>
<dbReference type="GO" id="GO:0016491">
    <property type="term" value="F:oxidoreductase activity"/>
    <property type="evidence" value="ECO:0007669"/>
    <property type="project" value="InterPro"/>
</dbReference>
<dbReference type="Gene3D" id="3.50.50.60">
    <property type="entry name" value="FAD/NAD(P)-binding domain"/>
    <property type="match status" value="2"/>
</dbReference>
<dbReference type="InterPro" id="IPR049516">
    <property type="entry name" value="FAD-depend_C"/>
</dbReference>